<evidence type="ECO:0000259" key="6">
    <source>
        <dbReference type="PROSITE" id="PS50240"/>
    </source>
</evidence>
<name>A0AAN9VAV8_9ORTH</name>
<keyword evidence="4" id="KW-1015">Disulfide bond</keyword>
<dbReference type="Gene3D" id="2.40.10.10">
    <property type="entry name" value="Trypsin-like serine proteases"/>
    <property type="match status" value="1"/>
</dbReference>
<accession>A0AAN9VAV8</accession>
<dbReference type="CDD" id="cd00190">
    <property type="entry name" value="Tryp_SPc"/>
    <property type="match status" value="1"/>
</dbReference>
<dbReference type="SUPFAM" id="SSF50494">
    <property type="entry name" value="Trypsin-like serine proteases"/>
    <property type="match status" value="1"/>
</dbReference>
<dbReference type="PANTHER" id="PTHR24252">
    <property type="entry name" value="ACROSIN-RELATED"/>
    <property type="match status" value="1"/>
</dbReference>
<dbReference type="PRINTS" id="PR00722">
    <property type="entry name" value="CHYMOTRYPSIN"/>
</dbReference>
<dbReference type="PROSITE" id="PS50240">
    <property type="entry name" value="TRYPSIN_DOM"/>
    <property type="match status" value="1"/>
</dbReference>
<dbReference type="FunFam" id="2.40.10.10:FF:000003">
    <property type="entry name" value="Transmembrane serine protease 3"/>
    <property type="match status" value="1"/>
</dbReference>
<keyword evidence="8" id="KW-1185">Reference proteome</keyword>
<dbReference type="AlphaFoldDB" id="A0AAN9VAV8"/>
<dbReference type="Pfam" id="PF00089">
    <property type="entry name" value="Trypsin"/>
    <property type="match status" value="1"/>
</dbReference>
<keyword evidence="1 5" id="KW-0645">Protease</keyword>
<dbReference type="PANTHER" id="PTHR24252:SF7">
    <property type="entry name" value="HYALIN"/>
    <property type="match status" value="1"/>
</dbReference>
<dbReference type="InterPro" id="IPR009003">
    <property type="entry name" value="Peptidase_S1_PA"/>
</dbReference>
<evidence type="ECO:0000256" key="3">
    <source>
        <dbReference type="ARBA" id="ARBA00022825"/>
    </source>
</evidence>
<evidence type="ECO:0000313" key="8">
    <source>
        <dbReference type="Proteomes" id="UP001378592"/>
    </source>
</evidence>
<dbReference type="SMART" id="SM00020">
    <property type="entry name" value="Tryp_SPc"/>
    <property type="match status" value="1"/>
</dbReference>
<evidence type="ECO:0000256" key="5">
    <source>
        <dbReference type="RuleBase" id="RU363034"/>
    </source>
</evidence>
<reference evidence="7 8" key="1">
    <citation type="submission" date="2024-03" db="EMBL/GenBank/DDBJ databases">
        <title>The genome assembly and annotation of the cricket Gryllus longicercus Weissman &amp; Gray.</title>
        <authorList>
            <person name="Szrajer S."/>
            <person name="Gray D."/>
            <person name="Ylla G."/>
        </authorList>
    </citation>
    <scope>NUCLEOTIDE SEQUENCE [LARGE SCALE GENOMIC DNA]</scope>
    <source>
        <strain evidence="7">DAG 2021-001</strain>
        <tissue evidence="7">Whole body minus gut</tissue>
    </source>
</reference>
<keyword evidence="2 5" id="KW-0378">Hydrolase</keyword>
<gene>
    <name evidence="7" type="ORF">R5R35_000429</name>
</gene>
<evidence type="ECO:0000256" key="4">
    <source>
        <dbReference type="ARBA" id="ARBA00023157"/>
    </source>
</evidence>
<evidence type="ECO:0000313" key="7">
    <source>
        <dbReference type="EMBL" id="KAK7792875.1"/>
    </source>
</evidence>
<dbReference type="PROSITE" id="PS00135">
    <property type="entry name" value="TRYPSIN_SER"/>
    <property type="match status" value="1"/>
</dbReference>
<dbReference type="InterPro" id="IPR043504">
    <property type="entry name" value="Peptidase_S1_PA_chymotrypsin"/>
</dbReference>
<dbReference type="EMBL" id="JAZDUA010000416">
    <property type="protein sequence ID" value="KAK7792875.1"/>
    <property type="molecule type" value="Genomic_DNA"/>
</dbReference>
<evidence type="ECO:0000256" key="1">
    <source>
        <dbReference type="ARBA" id="ARBA00022670"/>
    </source>
</evidence>
<dbReference type="PROSITE" id="PS00134">
    <property type="entry name" value="TRYPSIN_HIS"/>
    <property type="match status" value="1"/>
</dbReference>
<evidence type="ECO:0000256" key="2">
    <source>
        <dbReference type="ARBA" id="ARBA00022801"/>
    </source>
</evidence>
<dbReference type="Proteomes" id="UP001378592">
    <property type="component" value="Unassembled WGS sequence"/>
</dbReference>
<dbReference type="GO" id="GO:0006508">
    <property type="term" value="P:proteolysis"/>
    <property type="evidence" value="ECO:0007669"/>
    <property type="project" value="UniProtKB-KW"/>
</dbReference>
<comment type="caution">
    <text evidence="7">The sequence shown here is derived from an EMBL/GenBank/DDBJ whole genome shotgun (WGS) entry which is preliminary data.</text>
</comment>
<feature type="domain" description="Peptidase S1" evidence="6">
    <location>
        <begin position="11"/>
        <end position="240"/>
    </location>
</feature>
<keyword evidence="3 5" id="KW-0720">Serine protease</keyword>
<dbReference type="InterPro" id="IPR018114">
    <property type="entry name" value="TRYPSIN_HIS"/>
</dbReference>
<proteinExistence type="predicted"/>
<dbReference type="InterPro" id="IPR033116">
    <property type="entry name" value="TRYPSIN_SER"/>
</dbReference>
<dbReference type="InterPro" id="IPR001254">
    <property type="entry name" value="Trypsin_dom"/>
</dbReference>
<organism evidence="7 8">
    <name type="scientific">Gryllus longicercus</name>
    <dbReference type="NCBI Taxonomy" id="2509291"/>
    <lineage>
        <taxon>Eukaryota</taxon>
        <taxon>Metazoa</taxon>
        <taxon>Ecdysozoa</taxon>
        <taxon>Arthropoda</taxon>
        <taxon>Hexapoda</taxon>
        <taxon>Insecta</taxon>
        <taxon>Pterygota</taxon>
        <taxon>Neoptera</taxon>
        <taxon>Polyneoptera</taxon>
        <taxon>Orthoptera</taxon>
        <taxon>Ensifera</taxon>
        <taxon>Gryllidea</taxon>
        <taxon>Grylloidea</taxon>
        <taxon>Gryllidae</taxon>
        <taxon>Gryllinae</taxon>
        <taxon>Gryllus</taxon>
    </lineage>
</organism>
<dbReference type="InterPro" id="IPR001314">
    <property type="entry name" value="Peptidase_S1A"/>
</dbReference>
<protein>
    <recommendedName>
        <fullName evidence="6">Peptidase S1 domain-containing protein</fullName>
    </recommendedName>
</protein>
<dbReference type="GO" id="GO:0004252">
    <property type="term" value="F:serine-type endopeptidase activity"/>
    <property type="evidence" value="ECO:0007669"/>
    <property type="project" value="InterPro"/>
</dbReference>
<sequence length="240" mass="25884">MLANAFPDGRIVGGVAAKLGDYPYIVSIREDGNHFCGGALITWRWILTAAHCLCDAEISGHLTVQAGFIYQDAPGSCSQEKDVVQRICHANYTPDLTDNDIGLAKVNTEFTLSKTVDIIALPSSGAYVLPQTAVVSGWGALTENGEMSNILYELRVNILPWNECNDIYIDEFSDLLICAGFMQGGNDTCQGDSGGPLTCYNEGRVLCAIVAAGQGCARPGFPGIYTPVHKFLDWIQQNIN</sequence>